<dbReference type="GO" id="GO:0016791">
    <property type="term" value="F:phosphatase activity"/>
    <property type="evidence" value="ECO:0007669"/>
    <property type="project" value="TreeGrafter"/>
</dbReference>
<dbReference type="InterPro" id="IPR023214">
    <property type="entry name" value="HAD_sf"/>
</dbReference>
<reference evidence="2" key="1">
    <citation type="submission" date="2017-09" db="EMBL/GenBank/DDBJ databases">
        <title>Depth-based differentiation of microbial function through sediment-hosted aquifers and enrichment of novel symbionts in the deep terrestrial subsurface.</title>
        <authorList>
            <person name="Probst A.J."/>
            <person name="Ladd B."/>
            <person name="Jarett J.K."/>
            <person name="Geller-Mcgrath D.E."/>
            <person name="Sieber C.M.K."/>
            <person name="Emerson J.B."/>
            <person name="Anantharaman K."/>
            <person name="Thomas B.C."/>
            <person name="Malmstrom R."/>
            <person name="Stieglmeier M."/>
            <person name="Klingl A."/>
            <person name="Woyke T."/>
            <person name="Ryan C.M."/>
            <person name="Banfield J.F."/>
        </authorList>
    </citation>
    <scope>NUCLEOTIDE SEQUENCE [LARGE SCALE GENOMIC DNA]</scope>
</reference>
<dbReference type="Gene3D" id="3.40.50.1000">
    <property type="entry name" value="HAD superfamily/HAD-like"/>
    <property type="match status" value="1"/>
</dbReference>
<dbReference type="InterPro" id="IPR006439">
    <property type="entry name" value="HAD-SF_hydro_IA"/>
</dbReference>
<comment type="caution">
    <text evidence="1">The sequence shown here is derived from an EMBL/GenBank/DDBJ whole genome shotgun (WGS) entry which is preliminary data.</text>
</comment>
<dbReference type="Pfam" id="PF13419">
    <property type="entry name" value="HAD_2"/>
    <property type="match status" value="1"/>
</dbReference>
<dbReference type="Proteomes" id="UP000229362">
    <property type="component" value="Unassembled WGS sequence"/>
</dbReference>
<protein>
    <recommendedName>
        <fullName evidence="3">HAD family phosphatase</fullName>
    </recommendedName>
</protein>
<feature type="non-terminal residue" evidence="1">
    <location>
        <position position="1"/>
    </location>
</feature>
<accession>A0A2M6W2F2</accession>
<dbReference type="InterPro" id="IPR036412">
    <property type="entry name" value="HAD-like_sf"/>
</dbReference>
<dbReference type="PANTHER" id="PTHR18901:SF38">
    <property type="entry name" value="PSEUDOURIDINE-5'-PHOSPHATASE"/>
    <property type="match status" value="1"/>
</dbReference>
<gene>
    <name evidence="1" type="ORF">COU33_00130</name>
</gene>
<organism evidence="1 2">
    <name type="scientific">Candidatus Magasanikbacteria bacterium CG10_big_fil_rev_8_21_14_0_10_43_6</name>
    <dbReference type="NCBI Taxonomy" id="1974650"/>
    <lineage>
        <taxon>Bacteria</taxon>
        <taxon>Candidatus Magasanikiibacteriota</taxon>
    </lineage>
</organism>
<dbReference type="NCBIfam" id="TIGR01509">
    <property type="entry name" value="HAD-SF-IA-v3"/>
    <property type="match status" value="1"/>
</dbReference>
<sequence>AVIGSSATAAMIDLSIDGSGIRNYFTEVYSVDGRGIPGKPDPAIYTYIMKTMNIAREKTIIFEDSWHGFRAAVASGARVVAVTDPRWCDLSHDYSDADLHLESLAGVSLNTLQSVVT</sequence>
<dbReference type="InterPro" id="IPR041492">
    <property type="entry name" value="HAD_2"/>
</dbReference>
<evidence type="ECO:0008006" key="3">
    <source>
        <dbReference type="Google" id="ProtNLM"/>
    </source>
</evidence>
<dbReference type="AlphaFoldDB" id="A0A2M6W2F2"/>
<dbReference type="EMBL" id="PFBZ01000007">
    <property type="protein sequence ID" value="PIT86986.1"/>
    <property type="molecule type" value="Genomic_DNA"/>
</dbReference>
<name>A0A2M6W2F2_9BACT</name>
<evidence type="ECO:0000313" key="2">
    <source>
        <dbReference type="Proteomes" id="UP000229362"/>
    </source>
</evidence>
<proteinExistence type="predicted"/>
<dbReference type="CDD" id="cd07505">
    <property type="entry name" value="HAD_BPGM-like"/>
    <property type="match status" value="1"/>
</dbReference>
<dbReference type="PANTHER" id="PTHR18901">
    <property type="entry name" value="2-DEOXYGLUCOSE-6-PHOSPHATE PHOSPHATASE 2"/>
    <property type="match status" value="1"/>
</dbReference>
<dbReference type="SUPFAM" id="SSF56784">
    <property type="entry name" value="HAD-like"/>
    <property type="match status" value="1"/>
</dbReference>
<evidence type="ECO:0000313" key="1">
    <source>
        <dbReference type="EMBL" id="PIT86986.1"/>
    </source>
</evidence>